<dbReference type="Pfam" id="PF08818">
    <property type="entry name" value="DUF1801"/>
    <property type="match status" value="1"/>
</dbReference>
<reference evidence="2 3" key="1">
    <citation type="submission" date="2019-03" db="EMBL/GenBank/DDBJ databases">
        <title>Draft genome sequences of novel Actinobacteria.</title>
        <authorList>
            <person name="Sahin N."/>
            <person name="Ay H."/>
            <person name="Saygin H."/>
        </authorList>
    </citation>
    <scope>NUCLEOTIDE SEQUENCE [LARGE SCALE GENOMIC DNA]</scope>
    <source>
        <strain evidence="2 3">KC712</strain>
    </source>
</reference>
<gene>
    <name evidence="2" type="ORF">E1294_25225</name>
</gene>
<dbReference type="Gene3D" id="3.90.1150.200">
    <property type="match status" value="1"/>
</dbReference>
<evidence type="ECO:0000313" key="2">
    <source>
        <dbReference type="EMBL" id="TDD18141.1"/>
    </source>
</evidence>
<dbReference type="EMBL" id="SMKP01000075">
    <property type="protein sequence ID" value="TDD18141.1"/>
    <property type="molecule type" value="Genomic_DNA"/>
</dbReference>
<evidence type="ECO:0000259" key="1">
    <source>
        <dbReference type="Pfam" id="PF08818"/>
    </source>
</evidence>
<protein>
    <submittedName>
        <fullName evidence="2">DUF1801 domain-containing protein</fullName>
    </submittedName>
</protein>
<organism evidence="2 3">
    <name type="scientific">Nonomuraea diastatica</name>
    <dbReference type="NCBI Taxonomy" id="1848329"/>
    <lineage>
        <taxon>Bacteria</taxon>
        <taxon>Bacillati</taxon>
        <taxon>Actinomycetota</taxon>
        <taxon>Actinomycetes</taxon>
        <taxon>Streptosporangiales</taxon>
        <taxon>Streptosporangiaceae</taxon>
        <taxon>Nonomuraea</taxon>
    </lineage>
</organism>
<proteinExistence type="predicted"/>
<dbReference type="SUPFAM" id="SSF159888">
    <property type="entry name" value="YdhG-like"/>
    <property type="match status" value="1"/>
</dbReference>
<dbReference type="OrthoDB" id="9813231at2"/>
<dbReference type="InterPro" id="IPR014922">
    <property type="entry name" value="YdhG-like"/>
</dbReference>
<accession>A0A4R4WID4</accession>
<feature type="domain" description="YdhG-like" evidence="1">
    <location>
        <begin position="21"/>
        <end position="113"/>
    </location>
</feature>
<dbReference type="AlphaFoldDB" id="A0A4R4WID4"/>
<sequence>MDMATIPDHDSYIAAAPEAFRPVLNHLRDLLRGALPDAEEMMAYNMPGFRIRGTVVASYAAFSKQVGLYFLAPAISGHAEEIAETGLRASKTGVTFPPRKPVPDDLVTRLAQASSKYVDG</sequence>
<keyword evidence="3" id="KW-1185">Reference proteome</keyword>
<evidence type="ECO:0000313" key="3">
    <source>
        <dbReference type="Proteomes" id="UP000294543"/>
    </source>
</evidence>
<name>A0A4R4WID4_9ACTN</name>
<comment type="caution">
    <text evidence="2">The sequence shown here is derived from an EMBL/GenBank/DDBJ whole genome shotgun (WGS) entry which is preliminary data.</text>
</comment>
<dbReference type="Proteomes" id="UP000294543">
    <property type="component" value="Unassembled WGS sequence"/>
</dbReference>